<dbReference type="InterPro" id="IPR023577">
    <property type="entry name" value="CYTH_domain"/>
</dbReference>
<feature type="domain" description="CYTH" evidence="1">
    <location>
        <begin position="2"/>
        <end position="201"/>
    </location>
</feature>
<comment type="caution">
    <text evidence="3">The sequence shown here is derived from an EMBL/GenBank/DDBJ whole genome shotgun (WGS) entry which is preliminary data.</text>
</comment>
<feature type="domain" description="CHAD" evidence="2">
    <location>
        <begin position="216"/>
        <end position="496"/>
    </location>
</feature>
<dbReference type="SMART" id="SM01118">
    <property type="entry name" value="CYTH"/>
    <property type="match status" value="1"/>
</dbReference>
<dbReference type="CDD" id="cd07756">
    <property type="entry name" value="CYTH-like_Pase_CHAD"/>
    <property type="match status" value="1"/>
</dbReference>
<dbReference type="PROSITE" id="PS51708">
    <property type="entry name" value="CHAD"/>
    <property type="match status" value="1"/>
</dbReference>
<organism evidence="3 4">
    <name type="scientific">Uliginosibacterium flavum</name>
    <dbReference type="NCBI Taxonomy" id="1396831"/>
    <lineage>
        <taxon>Bacteria</taxon>
        <taxon>Pseudomonadati</taxon>
        <taxon>Pseudomonadota</taxon>
        <taxon>Betaproteobacteria</taxon>
        <taxon>Rhodocyclales</taxon>
        <taxon>Zoogloeaceae</taxon>
        <taxon>Uliginosibacterium</taxon>
    </lineage>
</organism>
<proteinExistence type="predicted"/>
<dbReference type="SMART" id="SM00880">
    <property type="entry name" value="CHAD"/>
    <property type="match status" value="1"/>
</dbReference>
<dbReference type="EMBL" id="JBEWZI010000018">
    <property type="protein sequence ID" value="MET7015507.1"/>
    <property type="molecule type" value="Genomic_DNA"/>
</dbReference>
<dbReference type="Proteomes" id="UP001549691">
    <property type="component" value="Unassembled WGS sequence"/>
</dbReference>
<dbReference type="InterPro" id="IPR033469">
    <property type="entry name" value="CYTH-like_dom_sf"/>
</dbReference>
<evidence type="ECO:0000313" key="4">
    <source>
        <dbReference type="Proteomes" id="UP001549691"/>
    </source>
</evidence>
<reference evidence="3 4" key="1">
    <citation type="submission" date="2024-07" db="EMBL/GenBank/DDBJ databases">
        <title>Uliginosibacterium flavum JJ3220;KACC:17644.</title>
        <authorList>
            <person name="Kim M.K."/>
        </authorList>
    </citation>
    <scope>NUCLEOTIDE SEQUENCE [LARGE SCALE GENOMIC DNA]</scope>
    <source>
        <strain evidence="3 4">KACC:17644</strain>
    </source>
</reference>
<dbReference type="PANTHER" id="PTHR39569">
    <property type="entry name" value="INORGANIC TRIPHOSPHATASE"/>
    <property type="match status" value="1"/>
</dbReference>
<dbReference type="InterPro" id="IPR039013">
    <property type="entry name" value="YgiF"/>
</dbReference>
<evidence type="ECO:0000313" key="3">
    <source>
        <dbReference type="EMBL" id="MET7015507.1"/>
    </source>
</evidence>
<protein>
    <submittedName>
        <fullName evidence="3">CHAD domain-containing protein</fullName>
    </submittedName>
</protein>
<accession>A0ABV2TR59</accession>
<dbReference type="InterPro" id="IPR007899">
    <property type="entry name" value="CHAD_dom"/>
</dbReference>
<dbReference type="Gene3D" id="1.40.20.10">
    <property type="entry name" value="CHAD domain"/>
    <property type="match status" value="1"/>
</dbReference>
<dbReference type="RefSeq" id="WP_354601967.1">
    <property type="nucleotide sequence ID" value="NZ_JBEWZI010000018.1"/>
</dbReference>
<name>A0ABV2TR59_9RHOO</name>
<gene>
    <name evidence="3" type="ORF">ABXR19_15065</name>
</gene>
<sequence length="497" mass="54247">MANEIELKLAFPPAARAAILRHPLLANAKRIGRAQTLINTYFDTPEMALSARRVALRTRKAGKLWLQTVKCAAESLGGLSSRPEWEQAFNGSFDFSAIDAPAPRRLLEKHAHRIVPLFTTNFRRETLLLTPREGVRIQVMIDSGEISANGRVEPISELELELETGCADDLLAIASELATSLPLLPYDPSKAARGYALFRNESIKPARPAAPRLDLQAAPLQAFVGAAFQTITAWAANQHAAIESDDPEFVHQLRLSLRRLRSLIRLFTPVLPADFVSHWQAALAAEANSFAEARELSVLCTEVLDAASEGDSDQRLPALRSRAQSAAAAATAAVKARLGAAGAGVVLLSLSRALHALPTQTTQPALADLATQALHAQHKHACRCFAKAKAERSAENLHALRIALKRLRHAAETFAPIFPAKAHERALAELGCRLSELGRLHDLAEALPRLADWASEDPTLREAVAFVAGWHAATSLKLRRRILPRCAELLKQKHWRA</sequence>
<dbReference type="Pfam" id="PF01928">
    <property type="entry name" value="CYTH"/>
    <property type="match status" value="1"/>
</dbReference>
<keyword evidence="4" id="KW-1185">Reference proteome</keyword>
<dbReference type="PROSITE" id="PS51707">
    <property type="entry name" value="CYTH"/>
    <property type="match status" value="1"/>
</dbReference>
<evidence type="ECO:0000259" key="1">
    <source>
        <dbReference type="PROSITE" id="PS51707"/>
    </source>
</evidence>
<evidence type="ECO:0000259" key="2">
    <source>
        <dbReference type="PROSITE" id="PS51708"/>
    </source>
</evidence>
<dbReference type="Pfam" id="PF05235">
    <property type="entry name" value="CHAD"/>
    <property type="match status" value="1"/>
</dbReference>
<dbReference type="Gene3D" id="2.40.320.10">
    <property type="entry name" value="Hypothetical Protein Pfu-838710-001"/>
    <property type="match status" value="1"/>
</dbReference>
<dbReference type="InterPro" id="IPR038186">
    <property type="entry name" value="CHAD_dom_sf"/>
</dbReference>
<dbReference type="PANTHER" id="PTHR39569:SF1">
    <property type="entry name" value="INORGANIC TRIPHOSPHATASE"/>
    <property type="match status" value="1"/>
</dbReference>
<dbReference type="SUPFAM" id="SSF55154">
    <property type="entry name" value="CYTH-like phosphatases"/>
    <property type="match status" value="1"/>
</dbReference>